<evidence type="ECO:0000256" key="4">
    <source>
        <dbReference type="PROSITE-ProRule" id="PRU00221"/>
    </source>
</evidence>
<dbReference type="PANTHER" id="PTHR12848:SF16">
    <property type="entry name" value="REGULATORY-ASSOCIATED PROTEIN OF MTOR"/>
    <property type="match status" value="1"/>
</dbReference>
<evidence type="ECO:0000256" key="1">
    <source>
        <dbReference type="ARBA" id="ARBA00009257"/>
    </source>
</evidence>
<dbReference type="InterPro" id="IPR004083">
    <property type="entry name" value="Raptor"/>
</dbReference>
<sequence length="1597" mass="176291">MTNNKIFFGLEAPYLVSKSTTVKKQGDNGEGNAPQEADAAAGGNPVRVASIHRQISAAGESALGRSPSMLWRNRSRKSLQNAESEKDDAIGSHPSPDRKVSDTQQEDQETSTQSITPDWRLRDRMKTVSVGLVLSLNVGTDPPDIVKPHPCAVLQCWMNPLTVSRSKAKELIGERLEQQYAKWQFAKSTGNAANRQSRHRRTIDPTVEEVRNLCLSMRRQARNERVLLHYNGHGVPRPTDHGEIWVFDNQHTEYIPLPITDVRLWVGKPAIVVLDCSAAGILLPFLTKPLTDDLPGSRDPNQGGVAPGDAANLWVKDTIVLAPCDAKEILPMDPAYPADIFTSCLTTPIYMALHWFLRRTPMTGLDPSMVEKIPGKAGDRKTPLGELNWIFTAVTDSIAWNVLPKHLFQRLFRQDLLVASLFRNFLLADRILRQLGCTPVSYPALPPTADHPLWQAWDLACETLLFQLVSEGFFENVATARGTEESEDEPTIGPKDPVARESPAQQEYLSVSSPFFAEQLTAFEIWLDFAAIHKVNLASGKLQQSPEQLPVVLQVLLSQMHRIRALTLLKRFLDLGPWAVNLSLSLGIFPYVMKLLQSPEYKSLLVSIWASILAFDPSCRVDLLKDGAFHHFVQHLMWGLKNEGAVDVIEAARERTLAAYILAVACHEYPAGQAESARLNLHGTCCALLSSYEQGEQNQTDDTVEKHLPAHFRLWLVLSLASALVDNSGVQAEAYAAGAHQRLAVRMSDQNTQVRAAVCYALGCLIGRTSKRSPSRSSSMHDIAGFVRQQMGGQASTLVPAQHLPNVVMQNPTAGPGGLQPPFVQGIPSNLSLAHSQRHQGHHFVHPGSAARQPALNIPSSQITPPVPTFWNPAMPTMRAEGQQQAFIMPIGATHSQAPHASFLPLDTIPFQPSPLSMDTPLRNKPSMYEDTQRLELDLFSMDKLIAGTHDSCVLVRYEAVIGLSSCVAKYLDCFIAIAASSMPDQGASTEYLDTDTVDRFRPAWTRLRAIQKDEFHPNVLRAAKSIISVVHENLLYPGEYEVDGNRKARRKSDLQTNHTLADQLASVLANIDEENETETRLDTVESKSRPAPTRQTSDLRRVSSETLHSDVGISALPSKRGSQPQMVDNEGERLSYSLPRSNFFHWQIASFDHTFSGQAENNEDIDPLSPQGAIRLYHERRVSAITESARKMANHYSTLAPKPPKAEKRGIELILQDDDEDAVGAVDEDVNVKKRELAFKEVQMLRNDGVKMTSMLSFHPFEDFLVSCDSSDQIAAWDTNSGRRSLAFSNENPDGTRITSCCWINEKSCKSMVLVGSDDGAVRLWGGMIDEIGRPTGTTSLVTAFSALPMSLPVNSGSGLVCEWQSEKGRLITAGSSQFLRSWDVESEQISVELETHTTSHITTLTSAYDPFMSSSSGLGPDIIVAGLSDGALRIYDIRSRRTAQELHSGHGSRGSKRTGARATLYSEHKSWVVRTAFTNYASKSEIVSGTLAGEIKFWDLRMSSSIRTIEGQRSTMTTLAVHPQIPMLATGSHAQFIKMLTPDGDTLQVLRYHEKMANHRIGPVSFVAFHPFKPLLAAGATDSMIGLYAPIKKLF</sequence>
<dbReference type="SMART" id="SM01302">
    <property type="entry name" value="Raptor_N"/>
    <property type="match status" value="1"/>
</dbReference>
<dbReference type="GO" id="GO:0031929">
    <property type="term" value="P:TOR signaling"/>
    <property type="evidence" value="ECO:0007669"/>
    <property type="project" value="InterPro"/>
</dbReference>
<dbReference type="Proteomes" id="UP000198406">
    <property type="component" value="Unassembled WGS sequence"/>
</dbReference>
<dbReference type="InterPro" id="IPR011989">
    <property type="entry name" value="ARM-like"/>
</dbReference>
<comment type="caution">
    <text evidence="7">The sequence shown here is derived from an EMBL/GenBank/DDBJ whole genome shotgun (WGS) entry which is preliminary data.</text>
</comment>
<dbReference type="InterPro" id="IPR015943">
    <property type="entry name" value="WD40/YVTN_repeat-like_dom_sf"/>
</dbReference>
<dbReference type="SUPFAM" id="SSF50978">
    <property type="entry name" value="WD40 repeat-like"/>
    <property type="match status" value="1"/>
</dbReference>
<keyword evidence="2 4" id="KW-0853">WD repeat</keyword>
<reference evidence="7 8" key="1">
    <citation type="journal article" date="2015" name="Plant Cell">
        <title>Oil accumulation by the oleaginous diatom Fistulifera solaris as revealed by the genome and transcriptome.</title>
        <authorList>
            <person name="Tanaka T."/>
            <person name="Maeda Y."/>
            <person name="Veluchamy A."/>
            <person name="Tanaka M."/>
            <person name="Abida H."/>
            <person name="Marechal E."/>
            <person name="Bowler C."/>
            <person name="Muto M."/>
            <person name="Sunaga Y."/>
            <person name="Tanaka M."/>
            <person name="Yoshino T."/>
            <person name="Taniguchi T."/>
            <person name="Fukuda Y."/>
            <person name="Nemoto M."/>
            <person name="Matsumoto M."/>
            <person name="Wong P.S."/>
            <person name="Aburatani S."/>
            <person name="Fujibuchi W."/>
        </authorList>
    </citation>
    <scope>NUCLEOTIDE SEQUENCE [LARGE SCALE GENOMIC DNA]</scope>
    <source>
        <strain evidence="7 8">JPCC DA0580</strain>
    </source>
</reference>
<feature type="domain" description="Raptor N-terminal CASPase-like" evidence="6">
    <location>
        <begin position="124"/>
        <end position="287"/>
    </location>
</feature>
<dbReference type="GO" id="GO:0009267">
    <property type="term" value="P:cellular response to starvation"/>
    <property type="evidence" value="ECO:0007669"/>
    <property type="project" value="TreeGrafter"/>
</dbReference>
<dbReference type="SUPFAM" id="SSF48371">
    <property type="entry name" value="ARM repeat"/>
    <property type="match status" value="1"/>
</dbReference>
<dbReference type="InterPro" id="IPR016024">
    <property type="entry name" value="ARM-type_fold"/>
</dbReference>
<evidence type="ECO:0000256" key="3">
    <source>
        <dbReference type="ARBA" id="ARBA00022737"/>
    </source>
</evidence>
<feature type="region of interest" description="Disordered" evidence="5">
    <location>
        <begin position="21"/>
        <end position="46"/>
    </location>
</feature>
<organism evidence="7 8">
    <name type="scientific">Fistulifera solaris</name>
    <name type="common">Oleaginous diatom</name>
    <dbReference type="NCBI Taxonomy" id="1519565"/>
    <lineage>
        <taxon>Eukaryota</taxon>
        <taxon>Sar</taxon>
        <taxon>Stramenopiles</taxon>
        <taxon>Ochrophyta</taxon>
        <taxon>Bacillariophyta</taxon>
        <taxon>Bacillariophyceae</taxon>
        <taxon>Bacillariophycidae</taxon>
        <taxon>Naviculales</taxon>
        <taxon>Naviculaceae</taxon>
        <taxon>Fistulifera</taxon>
    </lineage>
</organism>
<comment type="similarity">
    <text evidence="1">Belongs to the WD repeat RAPTOR family.</text>
</comment>
<dbReference type="PANTHER" id="PTHR12848">
    <property type="entry name" value="REGULATORY-ASSOCIATED PROTEIN OF MTOR"/>
    <property type="match status" value="1"/>
</dbReference>
<feature type="region of interest" description="Disordered" evidence="5">
    <location>
        <begin position="479"/>
        <end position="499"/>
    </location>
</feature>
<keyword evidence="3" id="KW-0677">Repeat</keyword>
<dbReference type="PROSITE" id="PS50082">
    <property type="entry name" value="WD_REPEATS_2"/>
    <property type="match status" value="1"/>
</dbReference>
<dbReference type="OrthoDB" id="10262360at2759"/>
<feature type="repeat" description="WD" evidence="4">
    <location>
        <begin position="1467"/>
        <end position="1510"/>
    </location>
</feature>
<proteinExistence type="inferred from homology"/>
<dbReference type="GO" id="GO:0071230">
    <property type="term" value="P:cellular response to amino acid stimulus"/>
    <property type="evidence" value="ECO:0007669"/>
    <property type="project" value="TreeGrafter"/>
</dbReference>
<evidence type="ECO:0000313" key="7">
    <source>
        <dbReference type="EMBL" id="GAX10985.1"/>
    </source>
</evidence>
<evidence type="ECO:0000256" key="2">
    <source>
        <dbReference type="ARBA" id="ARBA00022574"/>
    </source>
</evidence>
<feature type="compositionally biased region" description="Basic and acidic residues" evidence="5">
    <location>
        <begin position="83"/>
        <end position="101"/>
    </location>
</feature>
<feature type="region of interest" description="Disordered" evidence="5">
    <location>
        <begin position="1076"/>
        <end position="1109"/>
    </location>
</feature>
<dbReference type="SMART" id="SM00320">
    <property type="entry name" value="WD40"/>
    <property type="match status" value="7"/>
</dbReference>
<feature type="compositionally biased region" description="Basic and acidic residues" evidence="5">
    <location>
        <begin position="1078"/>
        <end position="1089"/>
    </location>
</feature>
<dbReference type="GO" id="GO:0031931">
    <property type="term" value="C:TORC1 complex"/>
    <property type="evidence" value="ECO:0007669"/>
    <property type="project" value="InterPro"/>
</dbReference>
<dbReference type="EMBL" id="BDSP01000032">
    <property type="protein sequence ID" value="GAX10985.1"/>
    <property type="molecule type" value="Genomic_DNA"/>
</dbReference>
<dbReference type="InterPro" id="IPR036322">
    <property type="entry name" value="WD40_repeat_dom_sf"/>
</dbReference>
<dbReference type="InParanoid" id="A0A1Z5JAI2"/>
<keyword evidence="8" id="KW-1185">Reference proteome</keyword>
<protein>
    <submittedName>
        <fullName evidence="7">Regulatory associated protein of mTOR</fullName>
    </submittedName>
</protein>
<evidence type="ECO:0000256" key="5">
    <source>
        <dbReference type="SAM" id="MobiDB-lite"/>
    </source>
</evidence>
<dbReference type="GO" id="GO:0030307">
    <property type="term" value="P:positive regulation of cell growth"/>
    <property type="evidence" value="ECO:0007669"/>
    <property type="project" value="TreeGrafter"/>
</dbReference>
<dbReference type="GO" id="GO:0005737">
    <property type="term" value="C:cytoplasm"/>
    <property type="evidence" value="ECO:0007669"/>
    <property type="project" value="TreeGrafter"/>
</dbReference>
<dbReference type="Pfam" id="PF14538">
    <property type="entry name" value="Raptor_N"/>
    <property type="match status" value="1"/>
</dbReference>
<dbReference type="Gene3D" id="1.25.10.10">
    <property type="entry name" value="Leucine-rich Repeat Variant"/>
    <property type="match status" value="1"/>
</dbReference>
<dbReference type="PRINTS" id="PR01547">
    <property type="entry name" value="YEAST176DUF"/>
</dbReference>
<dbReference type="InterPro" id="IPR029347">
    <property type="entry name" value="Raptor_N"/>
</dbReference>
<feature type="region of interest" description="Disordered" evidence="5">
    <location>
        <begin position="66"/>
        <end position="120"/>
    </location>
</feature>
<dbReference type="GO" id="GO:0010506">
    <property type="term" value="P:regulation of autophagy"/>
    <property type="evidence" value="ECO:0007669"/>
    <property type="project" value="TreeGrafter"/>
</dbReference>
<accession>A0A1Z5JAI2</accession>
<dbReference type="Gene3D" id="2.130.10.10">
    <property type="entry name" value="YVTN repeat-like/Quinoprotein amine dehydrogenase"/>
    <property type="match status" value="3"/>
</dbReference>
<name>A0A1Z5JAI2_FISSO</name>
<dbReference type="GO" id="GO:0030674">
    <property type="term" value="F:protein-macromolecule adaptor activity"/>
    <property type="evidence" value="ECO:0007669"/>
    <property type="project" value="TreeGrafter"/>
</dbReference>
<evidence type="ECO:0000259" key="6">
    <source>
        <dbReference type="SMART" id="SM01302"/>
    </source>
</evidence>
<evidence type="ECO:0000313" key="8">
    <source>
        <dbReference type="Proteomes" id="UP000198406"/>
    </source>
</evidence>
<dbReference type="InterPro" id="IPR001680">
    <property type="entry name" value="WD40_rpt"/>
</dbReference>
<gene>
    <name evidence="7" type="ORF">FisN_2Lh515</name>
</gene>